<accession>A0A0C3B7W3</accession>
<organism evidence="2 3">
    <name type="scientific">Serendipita vermifera MAFF 305830</name>
    <dbReference type="NCBI Taxonomy" id="933852"/>
    <lineage>
        <taxon>Eukaryota</taxon>
        <taxon>Fungi</taxon>
        <taxon>Dikarya</taxon>
        <taxon>Basidiomycota</taxon>
        <taxon>Agaricomycotina</taxon>
        <taxon>Agaricomycetes</taxon>
        <taxon>Sebacinales</taxon>
        <taxon>Serendipitaceae</taxon>
        <taxon>Serendipita</taxon>
    </lineage>
</organism>
<feature type="transmembrane region" description="Helical" evidence="1">
    <location>
        <begin position="7"/>
        <end position="29"/>
    </location>
</feature>
<dbReference type="EMBL" id="KN824298">
    <property type="protein sequence ID" value="KIM27531.1"/>
    <property type="molecule type" value="Genomic_DNA"/>
</dbReference>
<reference evidence="2 3" key="1">
    <citation type="submission" date="2014-04" db="EMBL/GenBank/DDBJ databases">
        <authorList>
            <consortium name="DOE Joint Genome Institute"/>
            <person name="Kuo A."/>
            <person name="Zuccaro A."/>
            <person name="Kohler A."/>
            <person name="Nagy L.G."/>
            <person name="Floudas D."/>
            <person name="Copeland A."/>
            <person name="Barry K.W."/>
            <person name="Cichocki N."/>
            <person name="Veneault-Fourrey C."/>
            <person name="LaButti K."/>
            <person name="Lindquist E.A."/>
            <person name="Lipzen A."/>
            <person name="Lundell T."/>
            <person name="Morin E."/>
            <person name="Murat C."/>
            <person name="Sun H."/>
            <person name="Tunlid A."/>
            <person name="Henrissat B."/>
            <person name="Grigoriev I.V."/>
            <person name="Hibbett D.S."/>
            <person name="Martin F."/>
            <person name="Nordberg H.P."/>
            <person name="Cantor M.N."/>
            <person name="Hua S.X."/>
        </authorList>
    </citation>
    <scope>NUCLEOTIDE SEQUENCE [LARGE SCALE GENOMIC DNA]</scope>
    <source>
        <strain evidence="2 3">MAFF 305830</strain>
    </source>
</reference>
<name>A0A0C3B7W3_SERVB</name>
<feature type="transmembrane region" description="Helical" evidence="1">
    <location>
        <begin position="49"/>
        <end position="71"/>
    </location>
</feature>
<evidence type="ECO:0000313" key="3">
    <source>
        <dbReference type="Proteomes" id="UP000054097"/>
    </source>
</evidence>
<keyword evidence="1" id="KW-1133">Transmembrane helix</keyword>
<feature type="transmembrane region" description="Helical" evidence="1">
    <location>
        <begin position="78"/>
        <end position="98"/>
    </location>
</feature>
<protein>
    <recommendedName>
        <fullName evidence="4">MARVEL domain-containing protein</fullName>
    </recommendedName>
</protein>
<evidence type="ECO:0000313" key="2">
    <source>
        <dbReference type="EMBL" id="KIM27531.1"/>
    </source>
</evidence>
<proteinExistence type="predicted"/>
<gene>
    <name evidence="2" type="ORF">M408DRAFT_166380</name>
</gene>
<dbReference type="AlphaFoldDB" id="A0A0C3B7W3"/>
<reference evidence="3" key="2">
    <citation type="submission" date="2015-01" db="EMBL/GenBank/DDBJ databases">
        <title>Evolutionary Origins and Diversification of the Mycorrhizal Mutualists.</title>
        <authorList>
            <consortium name="DOE Joint Genome Institute"/>
            <consortium name="Mycorrhizal Genomics Consortium"/>
            <person name="Kohler A."/>
            <person name="Kuo A."/>
            <person name="Nagy L.G."/>
            <person name="Floudas D."/>
            <person name="Copeland A."/>
            <person name="Barry K.W."/>
            <person name="Cichocki N."/>
            <person name="Veneault-Fourrey C."/>
            <person name="LaButti K."/>
            <person name="Lindquist E.A."/>
            <person name="Lipzen A."/>
            <person name="Lundell T."/>
            <person name="Morin E."/>
            <person name="Murat C."/>
            <person name="Riley R."/>
            <person name="Ohm R."/>
            <person name="Sun H."/>
            <person name="Tunlid A."/>
            <person name="Henrissat B."/>
            <person name="Grigoriev I.V."/>
            <person name="Hibbett D.S."/>
            <person name="Martin F."/>
        </authorList>
    </citation>
    <scope>NUCLEOTIDE SEQUENCE [LARGE SCALE GENOMIC DNA]</scope>
    <source>
        <strain evidence="3">MAFF 305830</strain>
    </source>
</reference>
<keyword evidence="1" id="KW-0812">Transmembrane</keyword>
<keyword evidence="1" id="KW-0472">Membrane</keyword>
<sequence length="162" mass="17578">MPAHPVMYILLGLVAAAETGLLAYLVNTFEASGYPSGQGTNGSPNQMRMLIILLLFTASWTTLFALCFLCFVGGTLGLLASIGFSLLWLVITITLWAVSTTLFHLARVGGECIGSPTVSVCRQLEAVEALGWTALGLCVLTVFAALFGWHNRRYYRTGSYRY</sequence>
<dbReference type="HOGENOM" id="CLU_109463_1_0_1"/>
<feature type="transmembrane region" description="Helical" evidence="1">
    <location>
        <begin position="129"/>
        <end position="149"/>
    </location>
</feature>
<keyword evidence="3" id="KW-1185">Reference proteome</keyword>
<dbReference type="Proteomes" id="UP000054097">
    <property type="component" value="Unassembled WGS sequence"/>
</dbReference>
<evidence type="ECO:0008006" key="4">
    <source>
        <dbReference type="Google" id="ProtNLM"/>
    </source>
</evidence>
<evidence type="ECO:0000256" key="1">
    <source>
        <dbReference type="SAM" id="Phobius"/>
    </source>
</evidence>
<dbReference type="OrthoDB" id="3226059at2759"/>